<feature type="non-terminal residue" evidence="1">
    <location>
        <position position="1"/>
    </location>
</feature>
<feature type="non-terminal residue" evidence="1">
    <location>
        <position position="40"/>
    </location>
</feature>
<protein>
    <submittedName>
        <fullName evidence="1">Uncharacterized protein</fullName>
    </submittedName>
</protein>
<dbReference type="AlphaFoldDB" id="A0A6J4M835"/>
<name>A0A6J4M835_9CHLR</name>
<organism evidence="1">
    <name type="scientific">uncultured Chloroflexia bacterium</name>
    <dbReference type="NCBI Taxonomy" id="1672391"/>
    <lineage>
        <taxon>Bacteria</taxon>
        <taxon>Bacillati</taxon>
        <taxon>Chloroflexota</taxon>
        <taxon>Chloroflexia</taxon>
        <taxon>environmental samples</taxon>
    </lineage>
</organism>
<gene>
    <name evidence="1" type="ORF">AVDCRST_MAG93-7197</name>
</gene>
<proteinExistence type="predicted"/>
<reference evidence="1" key="1">
    <citation type="submission" date="2020-02" db="EMBL/GenBank/DDBJ databases">
        <authorList>
            <person name="Meier V. D."/>
        </authorList>
    </citation>
    <scope>NUCLEOTIDE SEQUENCE</scope>
    <source>
        <strain evidence="1">AVDCRST_MAG93</strain>
    </source>
</reference>
<sequence length="40" mass="4598">CLYPTRLMTPSPVLNCSCALMRPNSQEQHSKRLRTSRPKP</sequence>
<evidence type="ECO:0000313" key="1">
    <source>
        <dbReference type="EMBL" id="CAA9352754.1"/>
    </source>
</evidence>
<dbReference type="EMBL" id="CADCTR010002433">
    <property type="protein sequence ID" value="CAA9352754.1"/>
    <property type="molecule type" value="Genomic_DNA"/>
</dbReference>
<accession>A0A6J4M835</accession>